<keyword evidence="2" id="KW-1185">Reference proteome</keyword>
<name>A0AAE0Z886_9GAST</name>
<protein>
    <submittedName>
        <fullName evidence="1">Uncharacterized protein</fullName>
    </submittedName>
</protein>
<gene>
    <name evidence="1" type="ORF">RRG08_008478</name>
</gene>
<dbReference type="EMBL" id="JAWDGP010004422">
    <property type="protein sequence ID" value="KAK3764598.1"/>
    <property type="molecule type" value="Genomic_DNA"/>
</dbReference>
<evidence type="ECO:0000313" key="2">
    <source>
        <dbReference type="Proteomes" id="UP001283361"/>
    </source>
</evidence>
<reference evidence="1" key="1">
    <citation type="journal article" date="2023" name="G3 (Bethesda)">
        <title>A reference genome for the long-term kleptoplast-retaining sea slug Elysia crispata morphotype clarki.</title>
        <authorList>
            <person name="Eastman K.E."/>
            <person name="Pendleton A.L."/>
            <person name="Shaikh M.A."/>
            <person name="Suttiyut T."/>
            <person name="Ogas R."/>
            <person name="Tomko P."/>
            <person name="Gavelis G."/>
            <person name="Widhalm J.R."/>
            <person name="Wisecaver J.H."/>
        </authorList>
    </citation>
    <scope>NUCLEOTIDE SEQUENCE</scope>
    <source>
        <strain evidence="1">ECLA1</strain>
    </source>
</reference>
<dbReference type="AlphaFoldDB" id="A0AAE0Z886"/>
<proteinExistence type="predicted"/>
<organism evidence="1 2">
    <name type="scientific">Elysia crispata</name>
    <name type="common">lettuce slug</name>
    <dbReference type="NCBI Taxonomy" id="231223"/>
    <lineage>
        <taxon>Eukaryota</taxon>
        <taxon>Metazoa</taxon>
        <taxon>Spiralia</taxon>
        <taxon>Lophotrochozoa</taxon>
        <taxon>Mollusca</taxon>
        <taxon>Gastropoda</taxon>
        <taxon>Heterobranchia</taxon>
        <taxon>Euthyneura</taxon>
        <taxon>Panpulmonata</taxon>
        <taxon>Sacoglossa</taxon>
        <taxon>Placobranchoidea</taxon>
        <taxon>Plakobranchidae</taxon>
        <taxon>Elysia</taxon>
    </lineage>
</organism>
<accession>A0AAE0Z886</accession>
<comment type="caution">
    <text evidence="1">The sequence shown here is derived from an EMBL/GenBank/DDBJ whole genome shotgun (WGS) entry which is preliminary data.</text>
</comment>
<sequence>MRTKNVEAWSSMPRAKTDMRREHDFYFLYKRVTWEVRGRPVISLGPDGLACRLLQSAKIICLVFKTHRFVWPGLGSTRNWWNWLCSGGLKIDFDPLFLQSLS</sequence>
<dbReference type="Proteomes" id="UP001283361">
    <property type="component" value="Unassembled WGS sequence"/>
</dbReference>
<evidence type="ECO:0000313" key="1">
    <source>
        <dbReference type="EMBL" id="KAK3764598.1"/>
    </source>
</evidence>